<comment type="caution">
    <text evidence="1">The sequence shown here is derived from an EMBL/GenBank/DDBJ whole genome shotgun (WGS) entry which is preliminary data.</text>
</comment>
<dbReference type="Proteomes" id="UP000215506">
    <property type="component" value="Unassembled WGS sequence"/>
</dbReference>
<evidence type="ECO:0000313" key="1">
    <source>
        <dbReference type="EMBL" id="OXR43100.1"/>
    </source>
</evidence>
<dbReference type="EMBL" id="NGAF01000011">
    <property type="protein sequence ID" value="OXR43100.1"/>
    <property type="molecule type" value="Genomic_DNA"/>
</dbReference>
<keyword evidence="2" id="KW-1185">Reference proteome</keyword>
<protein>
    <submittedName>
        <fullName evidence="1">Uncharacterized protein</fullName>
    </submittedName>
</protein>
<reference evidence="1 2" key="1">
    <citation type="submission" date="2017-07" db="EMBL/GenBank/DDBJ databases">
        <title>First draft Genome Sequence of Nocardia cerradoensis isolated from human infection.</title>
        <authorList>
            <person name="Carrasco G."/>
        </authorList>
    </citation>
    <scope>NUCLEOTIDE SEQUENCE [LARGE SCALE GENOMIC DNA]</scope>
    <source>
        <strain evidence="1 2">CNM20130759</strain>
    </source>
</reference>
<evidence type="ECO:0000313" key="2">
    <source>
        <dbReference type="Proteomes" id="UP000215506"/>
    </source>
</evidence>
<proteinExistence type="predicted"/>
<name>A0A231H2M2_9NOCA</name>
<organism evidence="1 2">
    <name type="scientific">Nocardia cerradoensis</name>
    <dbReference type="NCBI Taxonomy" id="85688"/>
    <lineage>
        <taxon>Bacteria</taxon>
        <taxon>Bacillati</taxon>
        <taxon>Actinomycetota</taxon>
        <taxon>Actinomycetes</taxon>
        <taxon>Mycobacteriales</taxon>
        <taxon>Nocardiaceae</taxon>
        <taxon>Nocardia</taxon>
    </lineage>
</organism>
<gene>
    <name evidence="1" type="ORF">B7C42_04986</name>
</gene>
<sequence length="34" mass="3935">MWMLFLLAVGLLVLTVALVRVPLRGEVRRRGRRS</sequence>
<dbReference type="AlphaFoldDB" id="A0A231H2M2"/>
<accession>A0A231H2M2</accession>